<keyword evidence="5" id="KW-0812">Transmembrane</keyword>
<feature type="domain" description="Cation/H(+) antiporter C-terminal" evidence="7">
    <location>
        <begin position="329"/>
        <end position="404"/>
    </location>
</feature>
<keyword evidence="3" id="KW-0630">Potassium</keyword>
<evidence type="ECO:0000313" key="9">
    <source>
        <dbReference type="Proteomes" id="UP000325577"/>
    </source>
</evidence>
<proteinExistence type="predicted"/>
<evidence type="ECO:0000259" key="7">
    <source>
        <dbReference type="Pfam" id="PF23259"/>
    </source>
</evidence>
<evidence type="ECO:0000256" key="1">
    <source>
        <dbReference type="ARBA" id="ARBA00022448"/>
    </source>
</evidence>
<dbReference type="InterPro" id="IPR050794">
    <property type="entry name" value="CPA2_transporter"/>
</dbReference>
<sequence>MALCGDKNMCMQVLNDETFAILVIMALFTTFMTTPMVMAIYRPARAISSRIDRRLQRESLQHKQNSSDKLRILACVHVPQNSPSVINLIESTWSTNKSTIKLYIMHLVELTERSSSIMMARRTRKNGLPCISRFRRGDSHDQVMAAFEAYGQLNRVKVRPTTAISALSTMHEDICQVAEERRVAMIILPFHKQWSTEAGEEVENVGWSGVNQRVLNNAPCSVAVLVDRGFGVEVKQIANVTKMVCIVFFSGPDSREALALGGRMAEHPAVKVTVERFVEKARLEGDKNIIELTPLSPEKCAEKNYNFSTPNESPERTVADFRRRWDGVANYVEKEEINIAEEVLAIGQSKEYELVVVGKGRFPPEMAAELAYRQAEHGELGPIGDLLASSGQNIGSSVLVIQQHNLGHQIKDPVGKIAQCNNDTVGAYGSSV</sequence>
<keyword evidence="2" id="KW-0633">Potassium transport</keyword>
<organism evidence="8 9">
    <name type="scientific">Nyssa sinensis</name>
    <dbReference type="NCBI Taxonomy" id="561372"/>
    <lineage>
        <taxon>Eukaryota</taxon>
        <taxon>Viridiplantae</taxon>
        <taxon>Streptophyta</taxon>
        <taxon>Embryophyta</taxon>
        <taxon>Tracheophyta</taxon>
        <taxon>Spermatophyta</taxon>
        <taxon>Magnoliopsida</taxon>
        <taxon>eudicotyledons</taxon>
        <taxon>Gunneridae</taxon>
        <taxon>Pentapetalae</taxon>
        <taxon>asterids</taxon>
        <taxon>Cornales</taxon>
        <taxon>Nyssaceae</taxon>
        <taxon>Nyssa</taxon>
    </lineage>
</organism>
<evidence type="ECO:0000259" key="6">
    <source>
        <dbReference type="Pfam" id="PF23256"/>
    </source>
</evidence>
<dbReference type="EMBL" id="CM018050">
    <property type="protein sequence ID" value="KAA8518876.1"/>
    <property type="molecule type" value="Genomic_DNA"/>
</dbReference>
<dbReference type="Pfam" id="PF23259">
    <property type="entry name" value="CHX17_C"/>
    <property type="match status" value="1"/>
</dbReference>
<accession>A0A5J4ZMH2</accession>
<dbReference type="GO" id="GO:0012505">
    <property type="term" value="C:endomembrane system"/>
    <property type="evidence" value="ECO:0007669"/>
    <property type="project" value="TreeGrafter"/>
</dbReference>
<dbReference type="Pfam" id="PF23256">
    <property type="entry name" value="CHX17_2nd"/>
    <property type="match status" value="1"/>
</dbReference>
<evidence type="ECO:0000256" key="5">
    <source>
        <dbReference type="SAM" id="Phobius"/>
    </source>
</evidence>
<evidence type="ECO:0000313" key="8">
    <source>
        <dbReference type="EMBL" id="KAA8518876.1"/>
    </source>
</evidence>
<evidence type="ECO:0000256" key="3">
    <source>
        <dbReference type="ARBA" id="ARBA00022958"/>
    </source>
</evidence>
<dbReference type="GO" id="GO:0006813">
    <property type="term" value="P:potassium ion transport"/>
    <property type="evidence" value="ECO:0007669"/>
    <property type="project" value="UniProtKB-KW"/>
</dbReference>
<keyword evidence="1" id="KW-0813">Transport</keyword>
<dbReference type="OrthoDB" id="2687058at2759"/>
<dbReference type="Gene3D" id="3.40.50.12370">
    <property type="match status" value="1"/>
</dbReference>
<protein>
    <recommendedName>
        <fullName evidence="10">Cation/H+ exchanger domain-containing protein</fullName>
    </recommendedName>
</protein>
<dbReference type="GO" id="GO:0006885">
    <property type="term" value="P:regulation of pH"/>
    <property type="evidence" value="ECO:0007669"/>
    <property type="project" value="TreeGrafter"/>
</dbReference>
<dbReference type="InterPro" id="IPR057291">
    <property type="entry name" value="CHX17_2nd"/>
</dbReference>
<dbReference type="Proteomes" id="UP000325577">
    <property type="component" value="Linkage Group LG7"/>
</dbReference>
<dbReference type="AlphaFoldDB" id="A0A5J4ZMH2"/>
<evidence type="ECO:0008006" key="10">
    <source>
        <dbReference type="Google" id="ProtNLM"/>
    </source>
</evidence>
<keyword evidence="5" id="KW-1133">Transmembrane helix</keyword>
<dbReference type="PANTHER" id="PTHR32468">
    <property type="entry name" value="CATION/H + ANTIPORTER"/>
    <property type="match status" value="1"/>
</dbReference>
<dbReference type="GO" id="GO:0098662">
    <property type="term" value="P:inorganic cation transmembrane transport"/>
    <property type="evidence" value="ECO:0007669"/>
    <property type="project" value="TreeGrafter"/>
</dbReference>
<feature type="domain" description="Cation/H(+) antiporter central" evidence="6">
    <location>
        <begin position="100"/>
        <end position="234"/>
    </location>
</feature>
<dbReference type="PANTHER" id="PTHR32468:SF0">
    <property type="entry name" value="K(+)_H(+) ANTIPORTER 1"/>
    <property type="match status" value="1"/>
</dbReference>
<gene>
    <name evidence="8" type="ORF">F0562_016350</name>
</gene>
<name>A0A5J4ZMH2_9ASTE</name>
<feature type="transmembrane region" description="Helical" evidence="5">
    <location>
        <begin position="19"/>
        <end position="41"/>
    </location>
</feature>
<evidence type="ECO:0000256" key="4">
    <source>
        <dbReference type="ARBA" id="ARBA00023065"/>
    </source>
</evidence>
<keyword evidence="5" id="KW-0472">Membrane</keyword>
<keyword evidence="4" id="KW-0406">Ion transport</keyword>
<keyword evidence="9" id="KW-1185">Reference proteome</keyword>
<reference evidence="8 9" key="1">
    <citation type="submission" date="2019-09" db="EMBL/GenBank/DDBJ databases">
        <title>A chromosome-level genome assembly of the Chinese tupelo Nyssa sinensis.</title>
        <authorList>
            <person name="Yang X."/>
            <person name="Kang M."/>
            <person name="Yang Y."/>
            <person name="Xiong H."/>
            <person name="Wang M."/>
            <person name="Zhang Z."/>
            <person name="Wang Z."/>
            <person name="Wu H."/>
            <person name="Ma T."/>
            <person name="Liu J."/>
            <person name="Xi Z."/>
        </authorList>
    </citation>
    <scope>NUCLEOTIDE SEQUENCE [LARGE SCALE GENOMIC DNA]</scope>
    <source>
        <strain evidence="8">J267</strain>
        <tissue evidence="8">Leaf</tissue>
    </source>
</reference>
<evidence type="ECO:0000256" key="2">
    <source>
        <dbReference type="ARBA" id="ARBA00022538"/>
    </source>
</evidence>
<dbReference type="InterPro" id="IPR057290">
    <property type="entry name" value="CHX17_C"/>
</dbReference>